<evidence type="ECO:0000256" key="1">
    <source>
        <dbReference type="SAM" id="Phobius"/>
    </source>
</evidence>
<protein>
    <recommendedName>
        <fullName evidence="2">SHOCT domain-containing protein</fullName>
    </recommendedName>
</protein>
<evidence type="ECO:0000313" key="3">
    <source>
        <dbReference type="EMBL" id="GGM19313.1"/>
    </source>
</evidence>
<keyword evidence="1" id="KW-0472">Membrane</keyword>
<comment type="caution">
    <text evidence="3">The sequence shown here is derived from an EMBL/GenBank/DDBJ whole genome shotgun (WGS) entry which is preliminary data.</text>
</comment>
<reference evidence="3" key="1">
    <citation type="journal article" date="2014" name="Int. J. Syst. Evol. Microbiol.">
        <title>Complete genome sequence of Corynebacterium casei LMG S-19264T (=DSM 44701T), isolated from a smear-ripened cheese.</title>
        <authorList>
            <consortium name="US DOE Joint Genome Institute (JGI-PGF)"/>
            <person name="Walter F."/>
            <person name="Albersmeier A."/>
            <person name="Kalinowski J."/>
            <person name="Ruckert C."/>
        </authorList>
    </citation>
    <scope>NUCLEOTIDE SEQUENCE</scope>
    <source>
        <strain evidence="3">CGMCC 1.6333</strain>
    </source>
</reference>
<accession>A0A917TEJ0</accession>
<feature type="domain" description="SHOCT" evidence="2">
    <location>
        <begin position="50"/>
        <end position="75"/>
    </location>
</feature>
<gene>
    <name evidence="3" type="ORF">GCM10011351_01420</name>
</gene>
<sequence>MMQEAMYGYGSGMLMFGLFGFLIFIGLIVLVIWVLKAGSNTGTNSNRKDQPLETLKQRLARGEISEEEYDRLKNKVNE</sequence>
<dbReference type="EMBL" id="BMLG01000001">
    <property type="protein sequence ID" value="GGM19313.1"/>
    <property type="molecule type" value="Genomic_DNA"/>
</dbReference>
<keyword evidence="4" id="KW-1185">Reference proteome</keyword>
<proteinExistence type="predicted"/>
<keyword evidence="1" id="KW-1133">Transmembrane helix</keyword>
<evidence type="ECO:0000313" key="4">
    <source>
        <dbReference type="Proteomes" id="UP000618460"/>
    </source>
</evidence>
<evidence type="ECO:0000259" key="2">
    <source>
        <dbReference type="Pfam" id="PF09851"/>
    </source>
</evidence>
<dbReference type="Proteomes" id="UP000618460">
    <property type="component" value="Unassembled WGS sequence"/>
</dbReference>
<keyword evidence="1" id="KW-0812">Transmembrane</keyword>
<dbReference type="AlphaFoldDB" id="A0A917TEJ0"/>
<reference evidence="3" key="2">
    <citation type="submission" date="2020-09" db="EMBL/GenBank/DDBJ databases">
        <authorList>
            <person name="Sun Q."/>
            <person name="Zhou Y."/>
        </authorList>
    </citation>
    <scope>NUCLEOTIDE SEQUENCE</scope>
    <source>
        <strain evidence="3">CGMCC 1.6333</strain>
    </source>
</reference>
<dbReference type="OrthoDB" id="48047at2"/>
<feature type="transmembrane region" description="Helical" evidence="1">
    <location>
        <begin position="12"/>
        <end position="35"/>
    </location>
</feature>
<dbReference type="Pfam" id="PF09851">
    <property type="entry name" value="SHOCT"/>
    <property type="match status" value="1"/>
</dbReference>
<dbReference type="RefSeq" id="WP_117152713.1">
    <property type="nucleotide sequence ID" value="NZ_BMLG01000001.1"/>
</dbReference>
<dbReference type="InterPro" id="IPR018649">
    <property type="entry name" value="SHOCT"/>
</dbReference>
<organism evidence="3 4">
    <name type="scientific">Paraliobacillus quinghaiensis</name>
    <dbReference type="NCBI Taxonomy" id="470815"/>
    <lineage>
        <taxon>Bacteria</taxon>
        <taxon>Bacillati</taxon>
        <taxon>Bacillota</taxon>
        <taxon>Bacilli</taxon>
        <taxon>Bacillales</taxon>
        <taxon>Bacillaceae</taxon>
        <taxon>Paraliobacillus</taxon>
    </lineage>
</organism>
<name>A0A917TEJ0_9BACI</name>